<gene>
    <name evidence="1" type="ORF">AVEN_266469_1</name>
</gene>
<dbReference type="Proteomes" id="UP000499080">
    <property type="component" value="Unassembled WGS sequence"/>
</dbReference>
<keyword evidence="2" id="KW-1185">Reference proteome</keyword>
<dbReference type="AlphaFoldDB" id="A0A4Y2E2L4"/>
<reference evidence="1 2" key="1">
    <citation type="journal article" date="2019" name="Sci. Rep.">
        <title>Orb-weaving spider Araneus ventricosus genome elucidates the spidroin gene catalogue.</title>
        <authorList>
            <person name="Kono N."/>
            <person name="Nakamura H."/>
            <person name="Ohtoshi R."/>
            <person name="Moran D.A.P."/>
            <person name="Shinohara A."/>
            <person name="Yoshida Y."/>
            <person name="Fujiwara M."/>
            <person name="Mori M."/>
            <person name="Tomita M."/>
            <person name="Arakawa K."/>
        </authorList>
    </citation>
    <scope>NUCLEOTIDE SEQUENCE [LARGE SCALE GENOMIC DNA]</scope>
</reference>
<name>A0A4Y2E2L4_ARAVE</name>
<proteinExistence type="predicted"/>
<sequence>FFSSDDRQGPKFHPYLQFWSQDNIPNFIDRV</sequence>
<evidence type="ECO:0000313" key="1">
    <source>
        <dbReference type="EMBL" id="GBM22105.1"/>
    </source>
</evidence>
<feature type="non-terminal residue" evidence="1">
    <location>
        <position position="1"/>
    </location>
</feature>
<dbReference type="EMBL" id="BGPR01000474">
    <property type="protein sequence ID" value="GBM22105.1"/>
    <property type="molecule type" value="Genomic_DNA"/>
</dbReference>
<comment type="caution">
    <text evidence="1">The sequence shown here is derived from an EMBL/GenBank/DDBJ whole genome shotgun (WGS) entry which is preliminary data.</text>
</comment>
<organism evidence="1 2">
    <name type="scientific">Araneus ventricosus</name>
    <name type="common">Orbweaver spider</name>
    <name type="synonym">Epeira ventricosa</name>
    <dbReference type="NCBI Taxonomy" id="182803"/>
    <lineage>
        <taxon>Eukaryota</taxon>
        <taxon>Metazoa</taxon>
        <taxon>Ecdysozoa</taxon>
        <taxon>Arthropoda</taxon>
        <taxon>Chelicerata</taxon>
        <taxon>Arachnida</taxon>
        <taxon>Araneae</taxon>
        <taxon>Araneomorphae</taxon>
        <taxon>Entelegynae</taxon>
        <taxon>Araneoidea</taxon>
        <taxon>Araneidae</taxon>
        <taxon>Araneus</taxon>
    </lineage>
</organism>
<accession>A0A4Y2E2L4</accession>
<evidence type="ECO:0000313" key="2">
    <source>
        <dbReference type="Proteomes" id="UP000499080"/>
    </source>
</evidence>
<protein>
    <submittedName>
        <fullName evidence="1">Uncharacterized protein</fullName>
    </submittedName>
</protein>